<protein>
    <submittedName>
        <fullName evidence="2">Vacuolar protein sorting-associated protein 24 homolog 1</fullName>
    </submittedName>
</protein>
<dbReference type="AlphaFoldDB" id="A0A1D6JKN7"/>
<name>A0A1D6JKN7_MAIZE</name>
<dbReference type="EMBL" id="CM007647">
    <property type="protein sequence ID" value="ONL92744.1"/>
    <property type="molecule type" value="Genomic_DNA"/>
</dbReference>
<sequence>MCCRCAEGGEEGGEGHQGGRQAQRHGIRQGAGHGGGALEEGSQPPVREQGPAQLHLHAPWRNRWY</sequence>
<evidence type="ECO:0000256" key="1">
    <source>
        <dbReference type="SAM" id="MobiDB-lite"/>
    </source>
</evidence>
<reference evidence="2" key="1">
    <citation type="submission" date="2015-12" db="EMBL/GenBank/DDBJ databases">
        <title>Update maize B73 reference genome by single molecule sequencing technologies.</title>
        <authorList>
            <consortium name="Maize Genome Sequencing Project"/>
            <person name="Ware D."/>
        </authorList>
    </citation>
    <scope>NUCLEOTIDE SEQUENCE [LARGE SCALE GENOMIC DNA]</scope>
    <source>
        <tissue evidence="2">Seedling</tissue>
    </source>
</reference>
<proteinExistence type="predicted"/>
<feature type="compositionally biased region" description="Gly residues" evidence="1">
    <location>
        <begin position="29"/>
        <end position="38"/>
    </location>
</feature>
<evidence type="ECO:0000313" key="2">
    <source>
        <dbReference type="EMBL" id="ONL92744.1"/>
    </source>
</evidence>
<organism evidence="2">
    <name type="scientific">Zea mays</name>
    <name type="common">Maize</name>
    <dbReference type="NCBI Taxonomy" id="4577"/>
    <lineage>
        <taxon>Eukaryota</taxon>
        <taxon>Viridiplantae</taxon>
        <taxon>Streptophyta</taxon>
        <taxon>Embryophyta</taxon>
        <taxon>Tracheophyta</taxon>
        <taxon>Spermatophyta</taxon>
        <taxon>Magnoliopsida</taxon>
        <taxon>Liliopsida</taxon>
        <taxon>Poales</taxon>
        <taxon>Poaceae</taxon>
        <taxon>PACMAD clade</taxon>
        <taxon>Panicoideae</taxon>
        <taxon>Andropogonodae</taxon>
        <taxon>Andropogoneae</taxon>
        <taxon>Tripsacinae</taxon>
        <taxon>Zea</taxon>
    </lineage>
</organism>
<accession>A0A1D6JKN7</accession>
<gene>
    <name evidence="2" type="ORF">ZEAMMB73_Zm00001d027314</name>
</gene>
<feature type="region of interest" description="Disordered" evidence="1">
    <location>
        <begin position="1"/>
        <end position="65"/>
    </location>
</feature>